<dbReference type="PANTHER" id="PTHR11741:SF0">
    <property type="entry name" value="ELONGATION FACTOR TS, MITOCHONDRIAL"/>
    <property type="match status" value="1"/>
</dbReference>
<dbReference type="Gene3D" id="3.30.479.20">
    <property type="entry name" value="Elongation factor Ts, dimerisation domain"/>
    <property type="match status" value="2"/>
</dbReference>
<dbReference type="Proteomes" id="UP000054988">
    <property type="component" value="Unassembled WGS sequence"/>
</dbReference>
<keyword evidence="3 6" id="KW-0648">Protein biosynthesis</keyword>
<dbReference type="GO" id="GO:0003746">
    <property type="term" value="F:translation elongation factor activity"/>
    <property type="evidence" value="ECO:0007669"/>
    <property type="project" value="UniProtKB-UniRule"/>
</dbReference>
<comment type="subcellular location">
    <subcellularLocation>
        <location evidence="6">Mitochondrion</location>
    </subcellularLocation>
</comment>
<evidence type="ECO:0000256" key="3">
    <source>
        <dbReference type="ARBA" id="ARBA00022917"/>
    </source>
</evidence>
<reference evidence="8 9" key="1">
    <citation type="submission" date="2015-12" db="EMBL/GenBank/DDBJ databases">
        <title>Draft genome sequence of Moniliophthora roreri, the causal agent of frosty pod rot of cacao.</title>
        <authorList>
            <person name="Aime M.C."/>
            <person name="Diaz-Valderrama J.R."/>
            <person name="Kijpornyongpan T."/>
            <person name="Phillips-Mora W."/>
        </authorList>
    </citation>
    <scope>NUCLEOTIDE SEQUENCE [LARGE SCALE GENOMIC DNA]</scope>
    <source>
        <strain evidence="8 9">MCA 2952</strain>
    </source>
</reference>
<keyword evidence="2 6" id="KW-0251">Elongation factor</keyword>
<evidence type="ECO:0000256" key="1">
    <source>
        <dbReference type="ARBA" id="ARBA00005532"/>
    </source>
</evidence>
<dbReference type="Gene3D" id="1.10.8.10">
    <property type="entry name" value="DNA helicase RuvA subunit, C-terminal domain"/>
    <property type="match status" value="1"/>
</dbReference>
<dbReference type="InterPro" id="IPR009060">
    <property type="entry name" value="UBA-like_sf"/>
</dbReference>
<proteinExistence type="inferred from homology"/>
<evidence type="ECO:0000313" key="8">
    <source>
        <dbReference type="EMBL" id="KTB30195.1"/>
    </source>
</evidence>
<accession>A0A0W0F1J1</accession>
<sequence length="319" mass="35047">MFKFPRSPALALESLRFYSTSKPKTTVQLVSELRKLTNAPIIKARQALMETNNDFDAALKWLQEDLLASGAAKAEKIKNRQASEGLISINVDNGNATTQKAAIVELNCESDFVSRTDEFVRLAADIAQTVSNIPKPVSGGAFSPVDLATLLESPLVSTHKSGATVQSSITDLIARIGENITLRRAALLSPPASPGFRVASYLHNSIPNFTSLGRIGTIALLSYRSPRLADLLKEDAFLMDAEKLERAICRQIVGCNAHSVRDVEADEETVLYKQQFALLGGEQSGLPVRRVMDEWQKQRGLDGFEVEEFLRWEVGQSSR</sequence>
<dbReference type="InterPro" id="IPR036402">
    <property type="entry name" value="EF-Ts_dimer_sf"/>
</dbReference>
<gene>
    <name evidence="6" type="primary">TSF1</name>
    <name evidence="8" type="ORF">WG66_17209</name>
</gene>
<keyword evidence="4" id="KW-0809">Transit peptide</keyword>
<dbReference type="FunFam" id="1.10.8.10:FF:000001">
    <property type="entry name" value="Elongation factor Ts"/>
    <property type="match status" value="1"/>
</dbReference>
<evidence type="ECO:0000256" key="2">
    <source>
        <dbReference type="ARBA" id="ARBA00022768"/>
    </source>
</evidence>
<dbReference type="HAMAP" id="MF_00050">
    <property type="entry name" value="EF_Ts"/>
    <property type="match status" value="1"/>
</dbReference>
<evidence type="ECO:0000256" key="5">
    <source>
        <dbReference type="ARBA" id="ARBA00023128"/>
    </source>
</evidence>
<dbReference type="AlphaFoldDB" id="A0A0W0F1J1"/>
<dbReference type="EMBL" id="LATX01002393">
    <property type="protein sequence ID" value="KTB30195.1"/>
    <property type="molecule type" value="Genomic_DNA"/>
</dbReference>
<dbReference type="PANTHER" id="PTHR11741">
    <property type="entry name" value="ELONGATION FACTOR TS"/>
    <property type="match status" value="1"/>
</dbReference>
<dbReference type="CDD" id="cd14275">
    <property type="entry name" value="UBA_EF-Ts"/>
    <property type="match status" value="1"/>
</dbReference>
<comment type="similarity">
    <text evidence="1 6">Belongs to the EF-Ts family.</text>
</comment>
<organism evidence="8 9">
    <name type="scientific">Moniliophthora roreri</name>
    <name type="common">Frosty pod rot fungus</name>
    <name type="synonym">Monilia roreri</name>
    <dbReference type="NCBI Taxonomy" id="221103"/>
    <lineage>
        <taxon>Eukaryota</taxon>
        <taxon>Fungi</taxon>
        <taxon>Dikarya</taxon>
        <taxon>Basidiomycota</taxon>
        <taxon>Agaricomycotina</taxon>
        <taxon>Agaricomycetes</taxon>
        <taxon>Agaricomycetidae</taxon>
        <taxon>Agaricales</taxon>
        <taxon>Marasmiineae</taxon>
        <taxon>Marasmiaceae</taxon>
        <taxon>Moniliophthora</taxon>
    </lineage>
</organism>
<keyword evidence="5 6" id="KW-0496">Mitochondrion</keyword>
<evidence type="ECO:0000313" key="9">
    <source>
        <dbReference type="Proteomes" id="UP000054988"/>
    </source>
</evidence>
<protein>
    <recommendedName>
        <fullName evidence="6">Elongation factor Ts, mitochondrial</fullName>
        <shortName evidence="6">EF-Ts</shortName>
        <shortName evidence="6">EF-TsMt</shortName>
    </recommendedName>
</protein>
<evidence type="ECO:0000256" key="6">
    <source>
        <dbReference type="HAMAP-Rule" id="MF_03135"/>
    </source>
</evidence>
<evidence type="ECO:0000256" key="4">
    <source>
        <dbReference type="ARBA" id="ARBA00022946"/>
    </source>
</evidence>
<dbReference type="InterPro" id="IPR001816">
    <property type="entry name" value="Transl_elong_EFTs/EF1B"/>
</dbReference>
<dbReference type="SUPFAM" id="SSF46934">
    <property type="entry name" value="UBA-like"/>
    <property type="match status" value="1"/>
</dbReference>
<name>A0A0W0F1J1_MONRR</name>
<dbReference type="SUPFAM" id="SSF54713">
    <property type="entry name" value="Elongation factor Ts (EF-Ts), dimerisation domain"/>
    <property type="match status" value="1"/>
</dbReference>
<dbReference type="Pfam" id="PF00889">
    <property type="entry name" value="EF_TS"/>
    <property type="match status" value="1"/>
</dbReference>
<dbReference type="GO" id="GO:0005739">
    <property type="term" value="C:mitochondrion"/>
    <property type="evidence" value="ECO:0007669"/>
    <property type="project" value="UniProtKB-SubCell"/>
</dbReference>
<comment type="function">
    <text evidence="6">Associates with the EF-Tu.GDP complex and induces the exchange of GDP to GTP. It remains bound to the aminoacyl-tRNA.EF-Tu.GTP complex up to the GTP hydrolysis stage on the ribosome.</text>
</comment>
<dbReference type="InterPro" id="IPR014039">
    <property type="entry name" value="Transl_elong_EFTs/EF1B_dimer"/>
</dbReference>
<dbReference type="eggNOG" id="KOG1071">
    <property type="taxonomic scope" value="Eukaryota"/>
</dbReference>
<dbReference type="GO" id="GO:0070125">
    <property type="term" value="P:mitochondrial translational elongation"/>
    <property type="evidence" value="ECO:0007669"/>
    <property type="project" value="TreeGrafter"/>
</dbReference>
<evidence type="ECO:0000259" key="7">
    <source>
        <dbReference type="Pfam" id="PF00889"/>
    </source>
</evidence>
<feature type="domain" description="Translation elongation factor EFTs/EF1B dimerisation" evidence="7">
    <location>
        <begin position="101"/>
        <end position="277"/>
    </location>
</feature>
<comment type="caution">
    <text evidence="8">The sequence shown here is derived from an EMBL/GenBank/DDBJ whole genome shotgun (WGS) entry which is preliminary data.</text>
</comment>